<comment type="caution">
    <text evidence="1">The sequence shown here is derived from an EMBL/GenBank/DDBJ whole genome shotgun (WGS) entry which is preliminary data.</text>
</comment>
<protein>
    <submittedName>
        <fullName evidence="1">Uncharacterized protein</fullName>
    </submittedName>
</protein>
<evidence type="ECO:0000313" key="1">
    <source>
        <dbReference type="EMBL" id="RHX88082.1"/>
    </source>
</evidence>
<evidence type="ECO:0000313" key="2">
    <source>
        <dbReference type="Proteomes" id="UP000266669"/>
    </source>
</evidence>
<proteinExistence type="predicted"/>
<dbReference type="Proteomes" id="UP000266669">
    <property type="component" value="Unassembled WGS sequence"/>
</dbReference>
<dbReference type="AlphaFoldDB" id="A0A8B3CWX0"/>
<organism evidence="1 2">
    <name type="scientific">Leptospira stimsonii</name>
    <dbReference type="NCBI Taxonomy" id="2202203"/>
    <lineage>
        <taxon>Bacteria</taxon>
        <taxon>Pseudomonadati</taxon>
        <taxon>Spirochaetota</taxon>
        <taxon>Spirochaetia</taxon>
        <taxon>Leptospirales</taxon>
        <taxon>Leptospiraceae</taxon>
        <taxon>Leptospira</taxon>
    </lineage>
</organism>
<gene>
    <name evidence="1" type="ORF">DLM78_03740</name>
</gene>
<dbReference type="EMBL" id="QHCS01000001">
    <property type="protein sequence ID" value="RHX88082.1"/>
    <property type="molecule type" value="Genomic_DNA"/>
</dbReference>
<name>A0A8B3CWX0_9LEPT</name>
<reference evidence="2" key="1">
    <citation type="submission" date="2018-05" db="EMBL/GenBank/DDBJ databases">
        <title>Leptospira yasudae sp. nov. and Leptospira stimsonii sp. nov., two pathogenic species of the genus Leptospira isolated from environmental sources.</title>
        <authorList>
            <person name="Casanovas-Massana A."/>
            <person name="Hamond C."/>
            <person name="Santos L.A."/>
            <person name="Hacker K.P."/>
            <person name="Balassiano I."/>
            <person name="Medeiros M.A."/>
            <person name="Reis M.G."/>
            <person name="Ko A.I."/>
            <person name="Wunder E.A."/>
        </authorList>
    </citation>
    <scope>NUCLEOTIDE SEQUENCE [LARGE SCALE GENOMIC DNA]</scope>
    <source>
        <strain evidence="2">AMB6-RJ</strain>
    </source>
</reference>
<accession>A0A8B3CWX0</accession>
<sequence>MITIGFRRVFSSQKNKTGFVKICKSEIRRDMGDSIRLKKCISHPKAKIGFGTIEIPKKIPCTNSEISRKMDGKTTWIQGLLRSKHQSARKPLRSLFEALKKGRKILFLFCNP</sequence>